<name>A0A4R2TQS6_9FIRM</name>
<dbReference type="OrthoDB" id="9801699at2"/>
<comment type="caution">
    <text evidence="1">The sequence shown here is derived from an EMBL/GenBank/DDBJ whole genome shotgun (WGS) entry which is preliminary data.</text>
</comment>
<dbReference type="EMBL" id="SLYC01000032">
    <property type="protein sequence ID" value="TCP99828.1"/>
    <property type="molecule type" value="Genomic_DNA"/>
</dbReference>
<proteinExistence type="predicted"/>
<dbReference type="AlphaFoldDB" id="A0A4R2TQS6"/>
<evidence type="ECO:0000313" key="2">
    <source>
        <dbReference type="Proteomes" id="UP000295504"/>
    </source>
</evidence>
<reference evidence="1 2" key="1">
    <citation type="submission" date="2019-03" db="EMBL/GenBank/DDBJ databases">
        <title>Genomic Encyclopedia of Type Strains, Phase IV (KMG-IV): sequencing the most valuable type-strain genomes for metagenomic binning, comparative biology and taxonomic classification.</title>
        <authorList>
            <person name="Goeker M."/>
        </authorList>
    </citation>
    <scope>NUCLEOTIDE SEQUENCE [LARGE SCALE GENOMIC DNA]</scope>
    <source>
        <strain evidence="1 2">DSM 100013</strain>
    </source>
</reference>
<protein>
    <submittedName>
        <fullName evidence="1">Uncharacterized protein</fullName>
    </submittedName>
</protein>
<accession>A0A4R2TQS6</accession>
<evidence type="ECO:0000313" key="1">
    <source>
        <dbReference type="EMBL" id="TCP99828.1"/>
    </source>
</evidence>
<gene>
    <name evidence="1" type="ORF">EDD79_103216</name>
</gene>
<dbReference type="Proteomes" id="UP000295504">
    <property type="component" value="Unassembled WGS sequence"/>
</dbReference>
<organism evidence="1 2">
    <name type="scientific">Serpentinicella alkaliphila</name>
    <dbReference type="NCBI Taxonomy" id="1734049"/>
    <lineage>
        <taxon>Bacteria</taxon>
        <taxon>Bacillati</taxon>
        <taxon>Bacillota</taxon>
        <taxon>Clostridia</taxon>
        <taxon>Peptostreptococcales</taxon>
        <taxon>Natronincolaceae</taxon>
        <taxon>Serpentinicella</taxon>
    </lineage>
</organism>
<keyword evidence="2" id="KW-1185">Reference proteome</keyword>
<sequence length="93" mass="10487">MCVASCSGQAIFLIDNDREDGYSYVTIPYEFLPLPEVTSKGQALDRSGTVVCEAKVIEIKSIKAYDLPHLVTFRVPEEMGTSTRFFRQLKEVH</sequence>
<dbReference type="RefSeq" id="WP_132849083.1">
    <property type="nucleotide sequence ID" value="NZ_CP058648.1"/>
</dbReference>